<dbReference type="EMBL" id="MN740698">
    <property type="protein sequence ID" value="QHU08618.1"/>
    <property type="molecule type" value="Genomic_DNA"/>
</dbReference>
<proteinExistence type="predicted"/>
<name>A0A6C0JXL6_9ZZZZ</name>
<accession>A0A6C0JXL6</accession>
<evidence type="ECO:0000313" key="1">
    <source>
        <dbReference type="EMBL" id="QHU08618.1"/>
    </source>
</evidence>
<dbReference type="AlphaFoldDB" id="A0A6C0JXL6"/>
<protein>
    <submittedName>
        <fullName evidence="1">Uncharacterized protein</fullName>
    </submittedName>
</protein>
<organism evidence="1">
    <name type="scientific">viral metagenome</name>
    <dbReference type="NCBI Taxonomy" id="1070528"/>
    <lineage>
        <taxon>unclassified sequences</taxon>
        <taxon>metagenomes</taxon>
        <taxon>organismal metagenomes</taxon>
    </lineage>
</organism>
<reference evidence="1" key="1">
    <citation type="journal article" date="2020" name="Nature">
        <title>Giant virus diversity and host interactions through global metagenomics.</title>
        <authorList>
            <person name="Schulz F."/>
            <person name="Roux S."/>
            <person name="Paez-Espino D."/>
            <person name="Jungbluth S."/>
            <person name="Walsh D.A."/>
            <person name="Denef V.J."/>
            <person name="McMahon K.D."/>
            <person name="Konstantinidis K.T."/>
            <person name="Eloe-Fadrosh E.A."/>
            <person name="Kyrpides N.C."/>
            <person name="Woyke T."/>
        </authorList>
    </citation>
    <scope>NUCLEOTIDE SEQUENCE</scope>
    <source>
        <strain evidence="1">GVMAG-S-1063924-116</strain>
    </source>
</reference>
<sequence length="222" mass="25340">MQSNGDRDRLISSDDKGEFLLIPTMTGTSSVVHAILGAVSTRYQDFTTTDDQRIVMASEIREYVGNNVLTPVKKGLSVWELVYPLVYDAKIDENDIDGSIAEYFRTRSNSPLLLSSSLLDETAIVPPRAIWLFAETLKVNIHLFSHIGAVSHVCDKSWNNILIYQQKDNMLYNTIGYKSYDSKRMTTLFCPDQVKDLEVRKGTDKKSLRQQKLFSKYIRERS</sequence>